<dbReference type="InterPro" id="IPR044726">
    <property type="entry name" value="ABCC_6TM_D2"/>
</dbReference>
<dbReference type="GeneID" id="80896119"/>
<dbReference type="Proteomes" id="UP001144673">
    <property type="component" value="Unassembled WGS sequence"/>
</dbReference>
<dbReference type="PROSITE" id="PS50893">
    <property type="entry name" value="ABC_TRANSPORTER_2"/>
    <property type="match status" value="2"/>
</dbReference>
<dbReference type="RefSeq" id="XP_056056801.1">
    <property type="nucleotide sequence ID" value="XM_056202216.1"/>
</dbReference>
<evidence type="ECO:0000256" key="2">
    <source>
        <dbReference type="ARBA" id="ARBA00022448"/>
    </source>
</evidence>
<evidence type="ECO:0000256" key="10">
    <source>
        <dbReference type="SAM" id="Phobius"/>
    </source>
</evidence>
<evidence type="ECO:0000256" key="5">
    <source>
        <dbReference type="ARBA" id="ARBA00022741"/>
    </source>
</evidence>
<accession>A0A9W8QJQ3</accession>
<evidence type="ECO:0000259" key="11">
    <source>
        <dbReference type="PROSITE" id="PS50893"/>
    </source>
</evidence>
<protein>
    <recommendedName>
        <fullName evidence="15">ABC transporter</fullName>
    </recommendedName>
</protein>
<dbReference type="SMART" id="SM00382">
    <property type="entry name" value="AAA"/>
    <property type="match status" value="2"/>
</dbReference>
<dbReference type="Pfam" id="PF00005">
    <property type="entry name" value="ABC_tran"/>
    <property type="match status" value="2"/>
</dbReference>
<keyword evidence="5" id="KW-0547">Nucleotide-binding</keyword>
<dbReference type="SUPFAM" id="SSF90123">
    <property type="entry name" value="ABC transporter transmembrane region"/>
    <property type="match status" value="2"/>
</dbReference>
<evidence type="ECO:0000256" key="8">
    <source>
        <dbReference type="ARBA" id="ARBA00023136"/>
    </source>
</evidence>
<feature type="domain" description="ABC transmembrane type-1" evidence="12">
    <location>
        <begin position="904"/>
        <end position="1176"/>
    </location>
</feature>
<evidence type="ECO:0000256" key="3">
    <source>
        <dbReference type="ARBA" id="ARBA00022475"/>
    </source>
</evidence>
<dbReference type="InterPro" id="IPR056227">
    <property type="entry name" value="TMD0_ABC"/>
</dbReference>
<keyword evidence="7 10" id="KW-1133">Transmembrane helix</keyword>
<evidence type="ECO:0000256" key="9">
    <source>
        <dbReference type="SAM" id="MobiDB-lite"/>
    </source>
</evidence>
<feature type="domain" description="ABC transmembrane type-1" evidence="12">
    <location>
        <begin position="274"/>
        <end position="546"/>
    </location>
</feature>
<keyword evidence="14" id="KW-1185">Reference proteome</keyword>
<dbReference type="InterPro" id="IPR050173">
    <property type="entry name" value="ABC_transporter_C-like"/>
</dbReference>
<dbReference type="GO" id="GO:0140359">
    <property type="term" value="F:ABC-type transporter activity"/>
    <property type="evidence" value="ECO:0007669"/>
    <property type="project" value="InterPro"/>
</dbReference>
<dbReference type="SUPFAM" id="SSF52540">
    <property type="entry name" value="P-loop containing nucleoside triphosphate hydrolases"/>
    <property type="match status" value="2"/>
</dbReference>
<dbReference type="Pfam" id="PF24357">
    <property type="entry name" value="TMD0_ABC"/>
    <property type="match status" value="1"/>
</dbReference>
<dbReference type="GO" id="GO:0005524">
    <property type="term" value="F:ATP binding"/>
    <property type="evidence" value="ECO:0007669"/>
    <property type="project" value="UniProtKB-KW"/>
</dbReference>
<dbReference type="Gene3D" id="3.40.50.300">
    <property type="entry name" value="P-loop containing nucleotide triphosphate hydrolases"/>
    <property type="match status" value="2"/>
</dbReference>
<evidence type="ECO:0000313" key="14">
    <source>
        <dbReference type="Proteomes" id="UP001144673"/>
    </source>
</evidence>
<feature type="transmembrane region" description="Helical" evidence="10">
    <location>
        <begin position="933"/>
        <end position="956"/>
    </location>
</feature>
<comment type="caution">
    <text evidence="13">The sequence shown here is derived from an EMBL/GenBank/DDBJ whole genome shotgun (WGS) entry which is preliminary data.</text>
</comment>
<feature type="transmembrane region" description="Helical" evidence="10">
    <location>
        <begin position="96"/>
        <end position="115"/>
    </location>
</feature>
<dbReference type="InterPro" id="IPR011527">
    <property type="entry name" value="ABC1_TM_dom"/>
</dbReference>
<feature type="transmembrane region" description="Helical" evidence="10">
    <location>
        <begin position="519"/>
        <end position="538"/>
    </location>
</feature>
<dbReference type="PANTHER" id="PTHR24223">
    <property type="entry name" value="ATP-BINDING CASSETTE SUB-FAMILY C"/>
    <property type="match status" value="1"/>
</dbReference>
<dbReference type="InterPro" id="IPR003439">
    <property type="entry name" value="ABC_transporter-like_ATP-bd"/>
</dbReference>
<evidence type="ECO:0000256" key="6">
    <source>
        <dbReference type="ARBA" id="ARBA00022840"/>
    </source>
</evidence>
<dbReference type="PROSITE" id="PS50929">
    <property type="entry name" value="ABC_TM1F"/>
    <property type="match status" value="2"/>
</dbReference>
<feature type="transmembrane region" description="Helical" evidence="10">
    <location>
        <begin position="481"/>
        <end position="507"/>
    </location>
</feature>
<dbReference type="Gene3D" id="1.20.1560.10">
    <property type="entry name" value="ABC transporter type 1, transmembrane domain"/>
    <property type="match status" value="2"/>
</dbReference>
<feature type="transmembrane region" description="Helical" evidence="10">
    <location>
        <begin position="968"/>
        <end position="986"/>
    </location>
</feature>
<evidence type="ECO:0000256" key="7">
    <source>
        <dbReference type="ARBA" id="ARBA00022989"/>
    </source>
</evidence>
<proteinExistence type="predicted"/>
<dbReference type="KEGG" id="amus:LMH87_008960"/>
<feature type="transmembrane region" description="Helical" evidence="10">
    <location>
        <begin position="1022"/>
        <end position="1049"/>
    </location>
</feature>
<feature type="domain" description="ABC transporter" evidence="11">
    <location>
        <begin position="1213"/>
        <end position="1465"/>
    </location>
</feature>
<feature type="transmembrane region" description="Helical" evidence="10">
    <location>
        <begin position="64"/>
        <end position="84"/>
    </location>
</feature>
<feature type="transmembrane region" description="Helical" evidence="10">
    <location>
        <begin position="402"/>
        <end position="421"/>
    </location>
</feature>
<keyword evidence="6" id="KW-0067">ATP-binding</keyword>
<keyword evidence="3" id="KW-1003">Cell membrane</keyword>
<reference evidence="13" key="1">
    <citation type="journal article" date="2023" name="Access Microbiol">
        <title>De-novo genome assembly for Akanthomyces muscarius, a biocontrol agent of insect agricultural pests.</title>
        <authorList>
            <person name="Erdos Z."/>
            <person name="Studholme D.J."/>
            <person name="Raymond B."/>
            <person name="Sharma M."/>
        </authorList>
    </citation>
    <scope>NUCLEOTIDE SEQUENCE</scope>
    <source>
        <strain evidence="13">Ve6</strain>
    </source>
</reference>
<dbReference type="EMBL" id="JAJHUN010000006">
    <property type="protein sequence ID" value="KAJ4158434.1"/>
    <property type="molecule type" value="Genomic_DNA"/>
</dbReference>
<feature type="transmembrane region" description="Helical" evidence="10">
    <location>
        <begin position="900"/>
        <end position="921"/>
    </location>
</feature>
<feature type="compositionally biased region" description="Low complexity" evidence="9">
    <location>
        <begin position="859"/>
        <end position="868"/>
    </location>
</feature>
<dbReference type="InterPro" id="IPR003593">
    <property type="entry name" value="AAA+_ATPase"/>
</dbReference>
<dbReference type="PROSITE" id="PS00211">
    <property type="entry name" value="ABC_TRANSPORTER_1"/>
    <property type="match status" value="1"/>
</dbReference>
<feature type="transmembrane region" description="Helical" evidence="10">
    <location>
        <begin position="122"/>
        <end position="140"/>
    </location>
</feature>
<dbReference type="InterPro" id="IPR017871">
    <property type="entry name" value="ABC_transporter-like_CS"/>
</dbReference>
<feature type="compositionally biased region" description="Basic and acidic residues" evidence="9">
    <location>
        <begin position="869"/>
        <end position="880"/>
    </location>
</feature>
<comment type="subcellular location">
    <subcellularLocation>
        <location evidence="1">Cell membrane</location>
        <topology evidence="1">Multi-pass membrane protein</topology>
    </subcellularLocation>
</comment>
<dbReference type="InterPro" id="IPR027417">
    <property type="entry name" value="P-loop_NTPase"/>
</dbReference>
<dbReference type="Pfam" id="PF00664">
    <property type="entry name" value="ABC_membrane"/>
    <property type="match status" value="2"/>
</dbReference>
<evidence type="ECO:0000313" key="13">
    <source>
        <dbReference type="EMBL" id="KAJ4158434.1"/>
    </source>
</evidence>
<gene>
    <name evidence="13" type="ORF">LMH87_008960</name>
</gene>
<keyword evidence="4 10" id="KW-0812">Transmembrane</keyword>
<dbReference type="CDD" id="cd18580">
    <property type="entry name" value="ABC_6TM_ABCC_D2"/>
    <property type="match status" value="1"/>
</dbReference>
<feature type="transmembrane region" description="Helical" evidence="10">
    <location>
        <begin position="34"/>
        <end position="52"/>
    </location>
</feature>
<feature type="region of interest" description="Disordered" evidence="9">
    <location>
        <begin position="836"/>
        <end position="880"/>
    </location>
</feature>
<organism evidence="13 14">
    <name type="scientific">Akanthomyces muscarius</name>
    <name type="common">Entomopathogenic fungus</name>
    <name type="synonym">Lecanicillium muscarium</name>
    <dbReference type="NCBI Taxonomy" id="2231603"/>
    <lineage>
        <taxon>Eukaryota</taxon>
        <taxon>Fungi</taxon>
        <taxon>Dikarya</taxon>
        <taxon>Ascomycota</taxon>
        <taxon>Pezizomycotina</taxon>
        <taxon>Sordariomycetes</taxon>
        <taxon>Hypocreomycetidae</taxon>
        <taxon>Hypocreales</taxon>
        <taxon>Cordycipitaceae</taxon>
        <taxon>Akanthomyces</taxon>
    </lineage>
</organism>
<feature type="transmembrane region" description="Helical" evidence="10">
    <location>
        <begin position="1152"/>
        <end position="1174"/>
    </location>
</feature>
<keyword evidence="8 10" id="KW-0472">Membrane</keyword>
<evidence type="ECO:0008006" key="15">
    <source>
        <dbReference type="Google" id="ProtNLM"/>
    </source>
</evidence>
<name>A0A9W8QJQ3_AKAMU</name>
<evidence type="ECO:0000256" key="1">
    <source>
        <dbReference type="ARBA" id="ARBA00004651"/>
    </source>
</evidence>
<dbReference type="GO" id="GO:0016887">
    <property type="term" value="F:ATP hydrolysis activity"/>
    <property type="evidence" value="ECO:0007669"/>
    <property type="project" value="InterPro"/>
</dbReference>
<feature type="domain" description="ABC transporter" evidence="11">
    <location>
        <begin position="599"/>
        <end position="827"/>
    </location>
</feature>
<dbReference type="PANTHER" id="PTHR24223:SF399">
    <property type="entry name" value="ABC TRANSPORTER ATNG"/>
    <property type="match status" value="1"/>
</dbReference>
<dbReference type="InterPro" id="IPR036640">
    <property type="entry name" value="ABC1_TM_sf"/>
</dbReference>
<evidence type="ECO:0000259" key="12">
    <source>
        <dbReference type="PROSITE" id="PS50929"/>
    </source>
</evidence>
<evidence type="ECO:0000256" key="4">
    <source>
        <dbReference type="ARBA" id="ARBA00022692"/>
    </source>
</evidence>
<dbReference type="GO" id="GO:0005886">
    <property type="term" value="C:plasma membrane"/>
    <property type="evidence" value="ECO:0007669"/>
    <property type="project" value="UniProtKB-SubCell"/>
</dbReference>
<keyword evidence="2" id="KW-0813">Transport</keyword>
<sequence>MSFPNAADQLLWPQRFLASIWDFSLKFEDVVLDVLPAAFWTISTPFIHYYYFNKPVHIRRSPLLWLKLILSALLLCSEVAIAAVRCAIPDYRTDVTAAAAALDIASALSIVTVVYTEHRRGIRASALLSLYLTLGIIIDGTKVRSYFIRSISSLAVLAATASSLRFVLLCVQEIPKTNLLIDSEVRDASGREATSGFWSRTFFVFMVPIFRAGFRRIISIDDLGNLGIEFSSTHLFASLSQRWNQATKKQPRALFLACLRTWKAPLLAIAVPRLCSTGFVFAQPFVLRHMVLAHRQKAEDQAEGGLVAATLLSYTGAAIAKAASMHLQYRLLTRIRGGIVSQLLDKTHRLKLAQAKKQAALTLMSTDLDGIVTGLPSCIEIPFAMLETGLGMFFLVEFVEKATFIVFLPLIVATGMGILYGKYLTPALRHWNTTIETRVAKTSRVLSQISGIKMLGLAPKVAEYLQFLRIMEIKSSRKYRYIQAASISTAGFLDMSTPVIVFAGALFWNIFSPQISTEVVFPALGLISLVQSPIAMLLKAYPSTMAMLGCFKRIQDYLNQEEHEDQRVVLNQTQGHWLMESGEKRLSTRAVQWNPSRVIYFENVAIAAIGMTEPILANLTLSVPRGSVSVLLGPTGAGKTTIFDNILGEGEVLGGVVYVDDMSFALCGQKLWLPNGTIRECIIGAFEYDAAWFLIVITACELVFDINQFEEGDQYLIGSGGVRLSGGQRQRVSIARATYARAATILFDDSFSALDLRTARAILSNLCNRENGLLRQSNSTVLMTTYLPESLEIADELLLLEADGNLSQMPIGEVDDNSRAIAEALLREANRDVDKKDAPLPAWDSDMETNSEQESRALTSPQPTTTQPERTEETLDPNSRQKGDSKLYWLWIDLVGRRRLACWLVVVMAMCFAEGFPTVYIKWWIELSPSNKIWFIGYALLASTAGLLGGPCVILIMVKLSPRASIGLHGLLTDVVMRCTLGFLGATDTGSILNRYSVDMDLIAKHIPAGVYNNLYIGTTTLFQVGIALSGANYMATMLPVLVGVLYFVQRYYLRTSRQLRHLDIESQAPLATAFRETADGLVYIRAFKWEAHAMSRGLKFLNESQKPFYLLFCAQQFLSLILDSLSSSLATVLALLTLYIKDSSTENSSGLSFLVLIILGTSFNRTIMTWTALETALGSLSRLQMFLDDTPVESTTDDARPLPDNWPSRGEVQISNVTARYVCDTEKQRRSPVLRDVTLSVEAGQKVGITGRTGSGKSSLLMMLLGFLEYEGSIFIDGIDLRTVSREELRSRIITISQDQVELDGTIRDNLLPFDKTWGVDDDGATSEDASDQAGEKHRRSVHDGVLQDTLIQLGIWQSLDHENPLDMLLSAAGFSHGETQLMCIARAVIRRRVHGGSLVLVDEATGGLDGWRDQAVREMMREYFHGCTIIIVAHRAESIADTQMHVRMTDGRIVERKNLSSMI</sequence>